<evidence type="ECO:0000313" key="3">
    <source>
        <dbReference type="Proteomes" id="UP000807769"/>
    </source>
</evidence>
<dbReference type="OrthoDB" id="2670636at2759"/>
<dbReference type="Proteomes" id="UP000807769">
    <property type="component" value="Unassembled WGS sequence"/>
</dbReference>
<protein>
    <submittedName>
        <fullName evidence="2">Uncharacterized protein</fullName>
    </submittedName>
</protein>
<name>A0A9P7DTD2_9AGAM</name>
<accession>A0A9P7DTD2</accession>
<dbReference type="GeneID" id="64635288"/>
<evidence type="ECO:0000313" key="2">
    <source>
        <dbReference type="EMBL" id="KAG1802412.1"/>
    </source>
</evidence>
<gene>
    <name evidence="2" type="ORF">BJ212DRAFT_1487369</name>
</gene>
<feature type="region of interest" description="Disordered" evidence="1">
    <location>
        <begin position="1"/>
        <end position="27"/>
    </location>
</feature>
<feature type="compositionally biased region" description="Acidic residues" evidence="1">
    <location>
        <begin position="304"/>
        <end position="314"/>
    </location>
</feature>
<evidence type="ECO:0000256" key="1">
    <source>
        <dbReference type="SAM" id="MobiDB-lite"/>
    </source>
</evidence>
<feature type="compositionally biased region" description="Acidic residues" evidence="1">
    <location>
        <begin position="285"/>
        <end position="296"/>
    </location>
</feature>
<organism evidence="2 3">
    <name type="scientific">Suillus subaureus</name>
    <dbReference type="NCBI Taxonomy" id="48587"/>
    <lineage>
        <taxon>Eukaryota</taxon>
        <taxon>Fungi</taxon>
        <taxon>Dikarya</taxon>
        <taxon>Basidiomycota</taxon>
        <taxon>Agaricomycotina</taxon>
        <taxon>Agaricomycetes</taxon>
        <taxon>Agaricomycetidae</taxon>
        <taxon>Boletales</taxon>
        <taxon>Suillineae</taxon>
        <taxon>Suillaceae</taxon>
        <taxon>Suillus</taxon>
    </lineage>
</organism>
<dbReference type="AlphaFoldDB" id="A0A9P7DTD2"/>
<comment type="caution">
    <text evidence="2">The sequence shown here is derived from an EMBL/GenBank/DDBJ whole genome shotgun (WGS) entry which is preliminary data.</text>
</comment>
<proteinExistence type="predicted"/>
<reference evidence="2" key="1">
    <citation type="journal article" date="2020" name="New Phytol.">
        <title>Comparative genomics reveals dynamic genome evolution in host specialist ectomycorrhizal fungi.</title>
        <authorList>
            <person name="Lofgren L.A."/>
            <person name="Nguyen N.H."/>
            <person name="Vilgalys R."/>
            <person name="Ruytinx J."/>
            <person name="Liao H.L."/>
            <person name="Branco S."/>
            <person name="Kuo A."/>
            <person name="LaButti K."/>
            <person name="Lipzen A."/>
            <person name="Andreopoulos W."/>
            <person name="Pangilinan J."/>
            <person name="Riley R."/>
            <person name="Hundley H."/>
            <person name="Na H."/>
            <person name="Barry K."/>
            <person name="Grigoriev I.V."/>
            <person name="Stajich J.E."/>
            <person name="Kennedy P.G."/>
        </authorList>
    </citation>
    <scope>NUCLEOTIDE SEQUENCE</scope>
    <source>
        <strain evidence="2">MN1</strain>
    </source>
</reference>
<feature type="region of interest" description="Disordered" evidence="1">
    <location>
        <begin position="282"/>
        <end position="314"/>
    </location>
</feature>
<keyword evidence="3" id="KW-1185">Reference proteome</keyword>
<sequence>MSHKKKASQTLSVSLHESEPQNAKKRFSISSNSIKEWTSTGFESFTEWSKTKFYPSGDEDHTGSDNEDDENGPIIPEVILDDDVYAKLLTCDGIGLKGRHELIRSIFHASYKVCTVPTGFVAKDPSHMKTEKKLVRFIKAKDSDVHANIHNEEQKRKSKEKRHDNYLELIDTIRDLAILANQKPSSKQHADLPTWADWSLGGSYLPEDVHMSYTILKASLNKLQTFVISGVPSAMPVEDEAASNTPSYLPGSVFDLQFLVALDQAVQEVLSKVIEHIERLTKEALDEDDNIQDEGEVGNKETEMEVDQQEQEQE</sequence>
<dbReference type="RefSeq" id="XP_041186255.1">
    <property type="nucleotide sequence ID" value="XM_041341272.1"/>
</dbReference>
<dbReference type="EMBL" id="JABBWG010000079">
    <property type="protein sequence ID" value="KAG1802412.1"/>
    <property type="molecule type" value="Genomic_DNA"/>
</dbReference>